<evidence type="ECO:0008006" key="5">
    <source>
        <dbReference type="Google" id="ProtNLM"/>
    </source>
</evidence>
<evidence type="ECO:0000313" key="3">
    <source>
        <dbReference type="Ensembl" id="ENSSSCP00025010069.1"/>
    </source>
</evidence>
<organism evidence="3 4">
    <name type="scientific">Sus scrofa</name>
    <name type="common">Pig</name>
    <dbReference type="NCBI Taxonomy" id="9823"/>
    <lineage>
        <taxon>Eukaryota</taxon>
        <taxon>Metazoa</taxon>
        <taxon>Chordata</taxon>
        <taxon>Craniata</taxon>
        <taxon>Vertebrata</taxon>
        <taxon>Euteleostomi</taxon>
        <taxon>Mammalia</taxon>
        <taxon>Eutheria</taxon>
        <taxon>Laurasiatheria</taxon>
        <taxon>Artiodactyla</taxon>
        <taxon>Suina</taxon>
        <taxon>Suidae</taxon>
        <taxon>Sus</taxon>
    </lineage>
</organism>
<accession>A0A8D0R301</accession>
<feature type="region of interest" description="Disordered" evidence="2">
    <location>
        <begin position="405"/>
        <end position="431"/>
    </location>
</feature>
<dbReference type="Proteomes" id="UP000694727">
    <property type="component" value="Unplaced"/>
</dbReference>
<dbReference type="PANTHER" id="PTHR12634:SF15">
    <property type="entry name" value="SERINE_THREONINE-PROTEIN PHOSPHATASE 6 REGULATORY SUBUNIT 2"/>
    <property type="match status" value="1"/>
</dbReference>
<comment type="similarity">
    <text evidence="1">Belongs to the SAPS family.</text>
</comment>
<evidence type="ECO:0000256" key="2">
    <source>
        <dbReference type="SAM" id="MobiDB-lite"/>
    </source>
</evidence>
<dbReference type="Ensembl" id="ENSSSCT00050083758.1">
    <property type="protein sequence ID" value="ENSSSCP00050035949.1"/>
    <property type="gene ID" value="ENSSSCG00050061422.1"/>
</dbReference>
<sequence>MFWKFDLNTTSHIDKLLDQEDVTLRELMDEDDILQECKAQNRRLLDFLCRPQCMEELVNLVTQDPALDVEEKVRFKYPNTACELLTCDVPQINDRLGGDETLLNLLYDFLDREPPLNPLLASFFSKTIGNLIARKTEQVIVFLRKKDKFISLVLKHIGTSALMDLLLRLVSCVEPAGLRHEVLQWLNEEKVIQRLVELIHPSQDEDSQSNASQTLCDIVRLGREQGGQRQEAPEPDPLLTDCVEQLLRNMFDGAQTEGCLVSGTQVLLTLLETRRPGTEGLVDSCSQGLDRLCAVSSGVLLGIEPRLKDFHQLLLSPPKKKAILTTIGVLEEPLGNARLHGARLVAALLHTNTPSINQELCRLNTMGLLLDLFFKYTWNNFLHFQVELCVAAILSHAAREDRAVASGPEVGAEPAASSRDPETPQPAASHPEDTMVTHLFHKCCLVQRILEAWEANDHTQAAGGMRRGNMGHLTRIANAAAFPNELSLQQAFSEYQVQQMTATFVDQFGFSDEEFAEQDDSVNAPFDRIAEINFSVDADEDSPGAALFEACCSDHIQPFDEEDDLWQAEATQRAARVTRARFGGPRAPESQDGAERAEAHGFAARAGALQASTQKEGPREEGGSQAGAAWTVFDEPGSSLASGPAPGAVVDVGSSVWAASPPSASAPEEKGWAKFADFQPFCCSESGPRCSSPVDTGHGDAQGSGTQGPERSLGPATLCARNVCVTRKAPLGVSSSCEDQQKVAGALEAVSMGPAREAPLTPEPGPRAECATNMPPGLASLASAEVTSAPGVAVLPEAAVAATTVPSSTGPSPATLTISPVPAAVAVTTAAPVSPAISSAAALGLVTKNRKTDVAPPAGAALNGPV</sequence>
<reference evidence="3" key="1">
    <citation type="submission" date="2025-05" db="UniProtKB">
        <authorList>
            <consortium name="Ensembl"/>
        </authorList>
    </citation>
    <scope>IDENTIFICATION</scope>
</reference>
<dbReference type="Ensembl" id="ENSSSCT00025023902.1">
    <property type="protein sequence ID" value="ENSSSCP00025010069.1"/>
    <property type="gene ID" value="ENSSSCG00025017493.1"/>
</dbReference>
<feature type="region of interest" description="Disordered" evidence="2">
    <location>
        <begin position="689"/>
        <end position="713"/>
    </location>
</feature>
<dbReference type="PANTHER" id="PTHR12634">
    <property type="entry name" value="SIT4 YEAST -ASSOCIATING PROTEIN-RELATED"/>
    <property type="match status" value="1"/>
</dbReference>
<feature type="region of interest" description="Disordered" evidence="2">
    <location>
        <begin position="605"/>
        <end position="626"/>
    </location>
</feature>
<dbReference type="GO" id="GO:0019903">
    <property type="term" value="F:protein phosphatase binding"/>
    <property type="evidence" value="ECO:0007669"/>
    <property type="project" value="InterPro"/>
</dbReference>
<protein>
    <recommendedName>
        <fullName evidence="5">Serine/threonine-protein phosphatase 6 regulatory subunit 2</fullName>
    </recommendedName>
</protein>
<dbReference type="Proteomes" id="UP000694571">
    <property type="component" value="Unplaced"/>
</dbReference>
<dbReference type="AlphaFoldDB" id="A0A8D0R301"/>
<proteinExistence type="inferred from homology"/>
<dbReference type="InterPro" id="IPR007587">
    <property type="entry name" value="SAPS"/>
</dbReference>
<gene>
    <name evidence="3" type="primary">PPP6R2</name>
</gene>
<evidence type="ECO:0000313" key="4">
    <source>
        <dbReference type="Proteomes" id="UP000694727"/>
    </source>
</evidence>
<evidence type="ECO:0000256" key="1">
    <source>
        <dbReference type="ARBA" id="ARBA00006180"/>
    </source>
</evidence>
<dbReference type="Pfam" id="PF04499">
    <property type="entry name" value="SAPS"/>
    <property type="match status" value="1"/>
</dbReference>
<name>A0A8D0R301_PIG</name>